<dbReference type="Pfam" id="PF12852">
    <property type="entry name" value="Cupin_6"/>
    <property type="match status" value="1"/>
</dbReference>
<dbReference type="PROSITE" id="PS00041">
    <property type="entry name" value="HTH_ARAC_FAMILY_1"/>
    <property type="match status" value="1"/>
</dbReference>
<evidence type="ECO:0000259" key="5">
    <source>
        <dbReference type="PROSITE" id="PS01124"/>
    </source>
</evidence>
<dbReference type="STRING" id="1977882.B9T28_09800"/>
<evidence type="ECO:0000256" key="3">
    <source>
        <dbReference type="ARBA" id="ARBA00023159"/>
    </source>
</evidence>
<accession>A0A1Y3CDC2</accession>
<dbReference type="AlphaFoldDB" id="A0A1Y3CDC2"/>
<feature type="domain" description="HTH araC/xylS-type" evidence="5">
    <location>
        <begin position="212"/>
        <end position="310"/>
    </location>
</feature>
<dbReference type="GO" id="GO:0003700">
    <property type="term" value="F:DNA-binding transcription factor activity"/>
    <property type="evidence" value="ECO:0007669"/>
    <property type="project" value="InterPro"/>
</dbReference>
<dbReference type="InterPro" id="IPR009057">
    <property type="entry name" value="Homeodomain-like_sf"/>
</dbReference>
<gene>
    <name evidence="6" type="ORF">B9T28_09800</name>
</gene>
<dbReference type="SUPFAM" id="SSF46689">
    <property type="entry name" value="Homeodomain-like"/>
    <property type="match status" value="2"/>
</dbReference>
<dbReference type="Proteomes" id="UP000242765">
    <property type="component" value="Unassembled WGS sequence"/>
</dbReference>
<keyword evidence="4" id="KW-0804">Transcription</keyword>
<evidence type="ECO:0000313" key="6">
    <source>
        <dbReference type="EMBL" id="OTG65078.1"/>
    </source>
</evidence>
<keyword evidence="2" id="KW-0238">DNA-binding</keyword>
<dbReference type="PANTHER" id="PTHR46796:SF7">
    <property type="entry name" value="ARAC FAMILY TRANSCRIPTIONAL REGULATOR"/>
    <property type="match status" value="1"/>
</dbReference>
<evidence type="ECO:0000256" key="2">
    <source>
        <dbReference type="ARBA" id="ARBA00023125"/>
    </source>
</evidence>
<dbReference type="Gene3D" id="1.10.10.60">
    <property type="entry name" value="Homeodomain-like"/>
    <property type="match status" value="2"/>
</dbReference>
<dbReference type="EMBL" id="NEGB01000005">
    <property type="protein sequence ID" value="OTG65078.1"/>
    <property type="molecule type" value="Genomic_DNA"/>
</dbReference>
<dbReference type="InterPro" id="IPR020449">
    <property type="entry name" value="Tscrpt_reg_AraC-type_HTH"/>
</dbReference>
<dbReference type="RefSeq" id="WP_086203800.1">
    <property type="nucleotide sequence ID" value="NZ_NEGB01000005.1"/>
</dbReference>
<dbReference type="InterPro" id="IPR037923">
    <property type="entry name" value="HTH-like"/>
</dbReference>
<keyword evidence="3" id="KW-0010">Activator</keyword>
<organism evidence="6 7">
    <name type="scientific">Acinetobacter silvestris</name>
    <dbReference type="NCBI Taxonomy" id="1977882"/>
    <lineage>
        <taxon>Bacteria</taxon>
        <taxon>Pseudomonadati</taxon>
        <taxon>Pseudomonadota</taxon>
        <taxon>Gammaproteobacteria</taxon>
        <taxon>Moraxellales</taxon>
        <taxon>Moraxellaceae</taxon>
        <taxon>Acinetobacter</taxon>
    </lineage>
</organism>
<dbReference type="PANTHER" id="PTHR46796">
    <property type="entry name" value="HTH-TYPE TRANSCRIPTIONAL ACTIVATOR RHAS-RELATED"/>
    <property type="match status" value="1"/>
</dbReference>
<dbReference type="SUPFAM" id="SSF51215">
    <property type="entry name" value="Regulatory protein AraC"/>
    <property type="match status" value="1"/>
</dbReference>
<reference evidence="6 7" key="1">
    <citation type="submission" date="2017-04" db="EMBL/GenBank/DDBJ databases">
        <title>High diversity of culturable Acinetobacter species in natural soil and water ecosystems.</title>
        <authorList>
            <person name="Nemec A."/>
            <person name="Radolfova-Krizova L."/>
        </authorList>
    </citation>
    <scope>NUCLEOTIDE SEQUENCE [LARGE SCALE GENOMIC DNA]</scope>
    <source>
        <strain evidence="6 7">ANC 4999</strain>
    </source>
</reference>
<dbReference type="GO" id="GO:0043565">
    <property type="term" value="F:sequence-specific DNA binding"/>
    <property type="evidence" value="ECO:0007669"/>
    <property type="project" value="InterPro"/>
</dbReference>
<dbReference type="Pfam" id="PF12833">
    <property type="entry name" value="HTH_18"/>
    <property type="match status" value="1"/>
</dbReference>
<evidence type="ECO:0000256" key="1">
    <source>
        <dbReference type="ARBA" id="ARBA00023015"/>
    </source>
</evidence>
<dbReference type="PROSITE" id="PS01124">
    <property type="entry name" value="HTH_ARAC_FAMILY_2"/>
    <property type="match status" value="1"/>
</dbReference>
<dbReference type="SMART" id="SM00342">
    <property type="entry name" value="HTH_ARAC"/>
    <property type="match status" value="1"/>
</dbReference>
<dbReference type="OrthoDB" id="9783876at2"/>
<sequence>MDALSKIFDDIHLNRSEYIYLQAQGNWEFFCPEQSAVIAHIVLFGQAHIHFSPELNLTLNTGDMLLIPAGLEHHGMNNTHQKLIEPLNIEPLFNGLRHDSIHFGQGDTEKALILTIRCHLNAIMARPLVNALPPYLHLKNALSDEAPEWLKIGLYFVASETQRTAAGKNKIMDHVVSIMVLECVRDYIEQLNDQTINKQNNWLNALIHPELANALAVIHSQPELAWTVETLAEKCCMSRSKFANLFNQIIGETPLAYLQQHRLRLASQHLKHGQLSIQQISHQVGYSSETAFSQAFKKYYQQSPSQYRNQSNLKSKFV</sequence>
<proteinExistence type="predicted"/>
<dbReference type="InterPro" id="IPR050204">
    <property type="entry name" value="AraC_XylS_family_regulators"/>
</dbReference>
<dbReference type="PRINTS" id="PR00032">
    <property type="entry name" value="HTHARAC"/>
</dbReference>
<evidence type="ECO:0000256" key="4">
    <source>
        <dbReference type="ARBA" id="ARBA00023163"/>
    </source>
</evidence>
<dbReference type="InterPro" id="IPR032783">
    <property type="entry name" value="AraC_lig"/>
</dbReference>
<protein>
    <submittedName>
        <fullName evidence="6">AraC family transcriptional regulator</fullName>
    </submittedName>
</protein>
<evidence type="ECO:0000313" key="7">
    <source>
        <dbReference type="Proteomes" id="UP000242765"/>
    </source>
</evidence>
<dbReference type="InterPro" id="IPR018060">
    <property type="entry name" value="HTH_AraC"/>
</dbReference>
<comment type="caution">
    <text evidence="6">The sequence shown here is derived from an EMBL/GenBank/DDBJ whole genome shotgun (WGS) entry which is preliminary data.</text>
</comment>
<name>A0A1Y3CDC2_9GAMM</name>
<keyword evidence="1" id="KW-0805">Transcription regulation</keyword>
<keyword evidence="7" id="KW-1185">Reference proteome</keyword>
<dbReference type="InterPro" id="IPR018062">
    <property type="entry name" value="HTH_AraC-typ_CS"/>
</dbReference>